<dbReference type="KEGG" id="cam:101499396"/>
<comment type="similarity">
    <text evidence="3">Belongs to the amino acid/polyamine transporter 2 family. Amino acid/auxin permease (AAAP) (TC 2.A.18.1) subfamily.</text>
</comment>
<feature type="transmembrane region" description="Helical" evidence="13">
    <location>
        <begin position="292"/>
        <end position="311"/>
    </location>
</feature>
<dbReference type="STRING" id="3827.A0A1S2YCX6"/>
<keyword evidence="5" id="KW-1003">Cell membrane</keyword>
<keyword evidence="11" id="KW-0927">Auxin signaling pathway</keyword>
<feature type="transmembrane region" description="Helical" evidence="13">
    <location>
        <begin position="331"/>
        <end position="351"/>
    </location>
</feature>
<dbReference type="eggNOG" id="KOG1303">
    <property type="taxonomic scope" value="Eukaryota"/>
</dbReference>
<evidence type="ECO:0000256" key="9">
    <source>
        <dbReference type="ARBA" id="ARBA00022989"/>
    </source>
</evidence>
<dbReference type="RefSeq" id="XP_012571981.1">
    <property type="nucleotide sequence ID" value="XM_012716527.2"/>
</dbReference>
<evidence type="ECO:0000256" key="10">
    <source>
        <dbReference type="ARBA" id="ARBA00023136"/>
    </source>
</evidence>
<dbReference type="Proteomes" id="UP000087171">
    <property type="component" value="Chromosome Ca5"/>
</dbReference>
<evidence type="ECO:0000313" key="17">
    <source>
        <dbReference type="RefSeq" id="XP_004502981.1"/>
    </source>
</evidence>
<keyword evidence="8" id="KW-0029">Amino-acid transport</keyword>
<dbReference type="PaxDb" id="3827-XP_004502980.1"/>
<proteinExistence type="inferred from homology"/>
<dbReference type="Pfam" id="PF01490">
    <property type="entry name" value="Aa_trans"/>
    <property type="match status" value="1"/>
</dbReference>
<accession>A0A1S2YCX6</accession>
<keyword evidence="15" id="KW-1185">Reference proteome</keyword>
<evidence type="ECO:0000256" key="4">
    <source>
        <dbReference type="ARBA" id="ARBA00022448"/>
    </source>
</evidence>
<dbReference type="InterPro" id="IPR013057">
    <property type="entry name" value="AA_transpt_TM"/>
</dbReference>
<evidence type="ECO:0000256" key="13">
    <source>
        <dbReference type="SAM" id="Phobius"/>
    </source>
</evidence>
<dbReference type="PANTHER" id="PTHR48017">
    <property type="entry name" value="OS05G0424000 PROTEIN-RELATED"/>
    <property type="match status" value="1"/>
</dbReference>
<dbReference type="RefSeq" id="XP_004502980.1">
    <property type="nucleotide sequence ID" value="XM_004502923.3"/>
</dbReference>
<feature type="transmembrane region" description="Helical" evidence="13">
    <location>
        <begin position="391"/>
        <end position="411"/>
    </location>
</feature>
<dbReference type="GO" id="GO:0006865">
    <property type="term" value="P:amino acid transport"/>
    <property type="evidence" value="ECO:0007669"/>
    <property type="project" value="UniProtKB-KW"/>
</dbReference>
<feature type="transmembrane region" description="Helical" evidence="13">
    <location>
        <begin position="76"/>
        <end position="98"/>
    </location>
</feature>
<dbReference type="GO" id="GO:0005886">
    <property type="term" value="C:plasma membrane"/>
    <property type="evidence" value="ECO:0007669"/>
    <property type="project" value="UniProtKB-SubCell"/>
</dbReference>
<evidence type="ECO:0000256" key="8">
    <source>
        <dbReference type="ARBA" id="ARBA00022970"/>
    </source>
</evidence>
<reference evidence="16 17" key="2">
    <citation type="submission" date="2025-04" db="UniProtKB">
        <authorList>
            <consortium name="RefSeq"/>
        </authorList>
    </citation>
    <scope>IDENTIFICATION</scope>
    <source>
        <tissue evidence="16 17">Etiolated seedlings</tissue>
    </source>
</reference>
<evidence type="ECO:0000313" key="18">
    <source>
        <dbReference type="RefSeq" id="XP_012571981.1"/>
    </source>
</evidence>
<feature type="domain" description="Amino acid transporter transmembrane" evidence="14">
    <location>
        <begin position="45"/>
        <end position="473"/>
    </location>
</feature>
<name>A0A1S2YCX6_CICAR</name>
<evidence type="ECO:0000256" key="12">
    <source>
        <dbReference type="ARBA" id="ARBA00045588"/>
    </source>
</evidence>
<evidence type="ECO:0000256" key="1">
    <source>
        <dbReference type="ARBA" id="ARBA00004127"/>
    </source>
</evidence>
<feature type="transmembrane region" description="Helical" evidence="13">
    <location>
        <begin position="449"/>
        <end position="475"/>
    </location>
</feature>
<feature type="transmembrane region" description="Helical" evidence="13">
    <location>
        <begin position="199"/>
        <end position="222"/>
    </location>
</feature>
<dbReference type="GO" id="GO:0012505">
    <property type="term" value="C:endomembrane system"/>
    <property type="evidence" value="ECO:0007669"/>
    <property type="project" value="UniProtKB-SubCell"/>
</dbReference>
<evidence type="ECO:0000313" key="15">
    <source>
        <dbReference type="Proteomes" id="UP000087171"/>
    </source>
</evidence>
<dbReference type="GO" id="GO:0015293">
    <property type="term" value="F:symporter activity"/>
    <property type="evidence" value="ECO:0007669"/>
    <property type="project" value="UniProtKB-KW"/>
</dbReference>
<keyword evidence="10 13" id="KW-0472">Membrane</keyword>
<gene>
    <name evidence="16 17 18" type="primary">LOC101499396</name>
</gene>
<organism evidence="15 17">
    <name type="scientific">Cicer arietinum</name>
    <name type="common">Chickpea</name>
    <name type="synonym">Garbanzo</name>
    <dbReference type="NCBI Taxonomy" id="3827"/>
    <lineage>
        <taxon>Eukaryota</taxon>
        <taxon>Viridiplantae</taxon>
        <taxon>Streptophyta</taxon>
        <taxon>Embryophyta</taxon>
        <taxon>Tracheophyta</taxon>
        <taxon>Spermatophyta</taxon>
        <taxon>Magnoliopsida</taxon>
        <taxon>eudicotyledons</taxon>
        <taxon>Gunneridae</taxon>
        <taxon>Pentapetalae</taxon>
        <taxon>rosids</taxon>
        <taxon>fabids</taxon>
        <taxon>Fabales</taxon>
        <taxon>Fabaceae</taxon>
        <taxon>Papilionoideae</taxon>
        <taxon>50 kb inversion clade</taxon>
        <taxon>NPAAA clade</taxon>
        <taxon>Hologalegina</taxon>
        <taxon>IRL clade</taxon>
        <taxon>Cicereae</taxon>
        <taxon>Cicer</taxon>
    </lineage>
</organism>
<evidence type="ECO:0000256" key="7">
    <source>
        <dbReference type="ARBA" id="ARBA00022847"/>
    </source>
</evidence>
<dbReference type="AlphaFoldDB" id="A0A1S2YCX6"/>
<dbReference type="RefSeq" id="XP_004502981.1">
    <property type="nucleotide sequence ID" value="XM_004502924.3"/>
</dbReference>
<comment type="function">
    <text evidence="12">Carrier protein involved in proton-driven auxin influx. Mediates the formation of auxin gradient from developing leaves (site of auxin biosynthesis) to tips by contributing to the loading of auxin in vascular tissues and facilitating acropetal (base to tip) auxin transport within inner tissues of the root apex, and basipetal (tip to base) auxin transport within outer tissues of the root apex. May be involved in lateral roots and nodules formation.</text>
</comment>
<evidence type="ECO:0000256" key="11">
    <source>
        <dbReference type="ARBA" id="ARBA00023294"/>
    </source>
</evidence>
<evidence type="ECO:0000313" key="16">
    <source>
        <dbReference type="RefSeq" id="XP_004502980.1"/>
    </source>
</evidence>
<feature type="transmembrane region" description="Helical" evidence="13">
    <location>
        <begin position="48"/>
        <end position="69"/>
    </location>
</feature>
<evidence type="ECO:0000256" key="6">
    <source>
        <dbReference type="ARBA" id="ARBA00022692"/>
    </source>
</evidence>
<protein>
    <submittedName>
        <fullName evidence="16 17">Amino acid permease 4-like</fullName>
    </submittedName>
</protein>
<evidence type="ECO:0000256" key="3">
    <source>
        <dbReference type="ARBA" id="ARBA00005590"/>
    </source>
</evidence>
<evidence type="ECO:0000256" key="2">
    <source>
        <dbReference type="ARBA" id="ARBA00004236"/>
    </source>
</evidence>
<evidence type="ECO:0000259" key="14">
    <source>
        <dbReference type="Pfam" id="PF01490"/>
    </source>
</evidence>
<evidence type="ECO:0000256" key="5">
    <source>
        <dbReference type="ARBA" id="ARBA00022475"/>
    </source>
</evidence>
<dbReference type="GO" id="GO:0009734">
    <property type="term" value="P:auxin-activated signaling pathway"/>
    <property type="evidence" value="ECO:0007669"/>
    <property type="project" value="UniProtKB-KW"/>
</dbReference>
<keyword evidence="7" id="KW-0769">Symport</keyword>
<dbReference type="GeneID" id="101499396"/>
<reference evidence="15" key="1">
    <citation type="journal article" date="2013" name="Nat. Biotechnol.">
        <title>Draft genome sequence of chickpea (Cicer arietinum) provides a resource for trait improvement.</title>
        <authorList>
            <person name="Varshney R.K."/>
            <person name="Song C."/>
            <person name="Saxena R.K."/>
            <person name="Azam S."/>
            <person name="Yu S."/>
            <person name="Sharpe A.G."/>
            <person name="Cannon S."/>
            <person name="Baek J."/>
            <person name="Rosen B.D."/>
            <person name="Tar'an B."/>
            <person name="Millan T."/>
            <person name="Zhang X."/>
            <person name="Ramsay L.D."/>
            <person name="Iwata A."/>
            <person name="Wang Y."/>
            <person name="Nelson W."/>
            <person name="Farmer A.D."/>
            <person name="Gaur P.M."/>
            <person name="Soderlund C."/>
            <person name="Penmetsa R.V."/>
            <person name="Xu C."/>
            <person name="Bharti A.K."/>
            <person name="He W."/>
            <person name="Winter P."/>
            <person name="Zhao S."/>
            <person name="Hane J.K."/>
            <person name="Carrasquilla-Garcia N."/>
            <person name="Condie J.A."/>
            <person name="Upadhyaya H.D."/>
            <person name="Luo M.C."/>
            <person name="Thudi M."/>
            <person name="Gowda C.L."/>
            <person name="Singh N.P."/>
            <person name="Lichtenzveig J."/>
            <person name="Gali K.K."/>
            <person name="Rubio J."/>
            <person name="Nadarajan N."/>
            <person name="Dolezel J."/>
            <person name="Bansal K.C."/>
            <person name="Xu X."/>
            <person name="Edwards D."/>
            <person name="Zhang G."/>
            <person name="Kahl G."/>
            <person name="Gil J."/>
            <person name="Singh K.B."/>
            <person name="Datta S.K."/>
            <person name="Jackson S.A."/>
            <person name="Wang J."/>
            <person name="Cook D.R."/>
        </authorList>
    </citation>
    <scope>NUCLEOTIDE SEQUENCE [LARGE SCALE GENOMIC DNA]</scope>
    <source>
        <strain evidence="15">cv. CDC Frontier</strain>
    </source>
</reference>
<feature type="transmembrane region" description="Helical" evidence="13">
    <location>
        <begin position="417"/>
        <end position="437"/>
    </location>
</feature>
<keyword evidence="6 13" id="KW-0812">Transmembrane</keyword>
<keyword evidence="9 13" id="KW-1133">Transmembrane helix</keyword>
<sequence>MVENTSRTNLSYRGDFVGIEEDAIDCAPVETNSKCYDDDGRAKRTGNVWTTCSHIITAVIGSGVLSLAWSIAQMGWIAGPATMIFFSVITLYTSSFLADCYRCGDTEFGKRNYTFIDAVRNILGGPSVKICGIVQYLNLFGSAIGYNIAAAMSLMEIRKSYCIHTSGGEDSCHISGNPYMIAFGVAQLFFSQIPDFHNMWWLSIVAAVMSFFYSTIALALGISKVAETGMVKGSLTGISIGAVTEAQKVWGIFQGLGNIAFAYSYSFILLEIQDTIKSPPTEEKAMKKAAKLSIAVTTTFYLLCGCMGYAAFGDDAPGNLLAGFGVSKVYWIIDIANAAIVIHLFGAYQVYAQPLFAFVEKEAAKKWPKIDKEFKVKIPGLPVYNQNIFMLVWRTVFVIFTTLIAMLIPFFNDILGVIGALGFWPLSVYFPVEMYIVQKRIPKWSRKWIVLEMMSSFCLLVSIVAGLGSSIGVWIDLQKYKPFSLEN</sequence>
<keyword evidence="4" id="KW-0813">Transport</keyword>
<dbReference type="OrthoDB" id="40134at2759"/>
<comment type="subcellular location">
    <subcellularLocation>
        <location evidence="2">Cell membrane</location>
    </subcellularLocation>
    <subcellularLocation>
        <location evidence="1">Endomembrane system</location>
        <topology evidence="1">Multi-pass membrane protein</topology>
    </subcellularLocation>
</comment>